<organism evidence="2 3">
    <name type="scientific">Hibiscus syriacus</name>
    <name type="common">Rose of Sharon</name>
    <dbReference type="NCBI Taxonomy" id="106335"/>
    <lineage>
        <taxon>Eukaryota</taxon>
        <taxon>Viridiplantae</taxon>
        <taxon>Streptophyta</taxon>
        <taxon>Embryophyta</taxon>
        <taxon>Tracheophyta</taxon>
        <taxon>Spermatophyta</taxon>
        <taxon>Magnoliopsida</taxon>
        <taxon>eudicotyledons</taxon>
        <taxon>Gunneridae</taxon>
        <taxon>Pentapetalae</taxon>
        <taxon>rosids</taxon>
        <taxon>malvids</taxon>
        <taxon>Malvales</taxon>
        <taxon>Malvaceae</taxon>
        <taxon>Malvoideae</taxon>
        <taxon>Hibiscus</taxon>
    </lineage>
</organism>
<reference evidence="2" key="1">
    <citation type="submission" date="2019-09" db="EMBL/GenBank/DDBJ databases">
        <title>Draft genome information of white flower Hibiscus syriacus.</title>
        <authorList>
            <person name="Kim Y.-M."/>
        </authorList>
    </citation>
    <scope>NUCLEOTIDE SEQUENCE [LARGE SCALE GENOMIC DNA]</scope>
    <source>
        <strain evidence="2">YM2019G1</strain>
    </source>
</reference>
<dbReference type="Proteomes" id="UP000436088">
    <property type="component" value="Unassembled WGS sequence"/>
</dbReference>
<sequence>MKPLERWEFDLETLFLACFFLNMALLQFFLMIKLEEDDTSLVASALGIWLEEVDTSQPCYLSRLEDNTRLSLFDNPDNLGFQRHQFPLLSGANSTPDANSISKVKLFMEGGMEELAKVPIGEQRLDRYNSLEEKISEFLNNGYADSDATDDYGSDDNESIDALQHDLYWESQEALLQEILERYALVGAKLRQEINGIIEEARETVFCSCKNQKQTQKQSPRTEAGCINCLRMRVIHLLCRRGLNATLCVSKWKHIKNHRAAHGPKKQIPFVIEPEFRDEFEIAKACDEYMKLVDKLPECYVGKSEYLNPIVGVMCDSAKRSMEEQKLHMGPWRKRSFVQMKWSNSS</sequence>
<evidence type="ECO:0000256" key="1">
    <source>
        <dbReference type="SAM" id="Phobius"/>
    </source>
</evidence>
<evidence type="ECO:0000313" key="2">
    <source>
        <dbReference type="EMBL" id="KAE8681269.1"/>
    </source>
</evidence>
<keyword evidence="1" id="KW-0812">Transmembrane</keyword>
<keyword evidence="1" id="KW-0472">Membrane</keyword>
<keyword evidence="3" id="KW-1185">Reference proteome</keyword>
<dbReference type="AlphaFoldDB" id="A0A6A2YPK3"/>
<accession>A0A6A2YPK3</accession>
<protein>
    <submittedName>
        <fullName evidence="2">LRR protein</fullName>
    </submittedName>
</protein>
<dbReference type="NCBIfam" id="TIGR01615">
    <property type="entry name" value="A_thal_3542"/>
    <property type="match status" value="1"/>
</dbReference>
<dbReference type="EMBL" id="VEPZ02001310">
    <property type="protein sequence ID" value="KAE8681269.1"/>
    <property type="molecule type" value="Genomic_DNA"/>
</dbReference>
<dbReference type="PANTHER" id="PTHR31579:SF49">
    <property type="entry name" value="DUF506 FAMILY PROTEIN"/>
    <property type="match status" value="1"/>
</dbReference>
<name>A0A6A2YPK3_HIBSY</name>
<dbReference type="Pfam" id="PF04720">
    <property type="entry name" value="PDDEXK_6"/>
    <property type="match status" value="1"/>
</dbReference>
<comment type="caution">
    <text evidence="2">The sequence shown here is derived from an EMBL/GenBank/DDBJ whole genome shotgun (WGS) entry which is preliminary data.</text>
</comment>
<dbReference type="PANTHER" id="PTHR31579">
    <property type="entry name" value="OS03G0796600 PROTEIN"/>
    <property type="match status" value="1"/>
</dbReference>
<keyword evidence="1" id="KW-1133">Transmembrane helix</keyword>
<dbReference type="InterPro" id="IPR006502">
    <property type="entry name" value="PDDEXK-like"/>
</dbReference>
<proteinExistence type="predicted"/>
<evidence type="ECO:0000313" key="3">
    <source>
        <dbReference type="Proteomes" id="UP000436088"/>
    </source>
</evidence>
<gene>
    <name evidence="2" type="ORF">F3Y22_tig00111332pilonHSYRG00072</name>
</gene>
<feature type="transmembrane region" description="Helical" evidence="1">
    <location>
        <begin position="12"/>
        <end position="32"/>
    </location>
</feature>